<comment type="caution">
    <text evidence="5">The sequence shown here is derived from an EMBL/GenBank/DDBJ whole genome shotgun (WGS) entry which is preliminary data.</text>
</comment>
<dbReference type="InterPro" id="IPR002347">
    <property type="entry name" value="SDR_fam"/>
</dbReference>
<dbReference type="InterPro" id="IPR036291">
    <property type="entry name" value="NAD(P)-bd_dom_sf"/>
</dbReference>
<comment type="similarity">
    <text evidence="1 3">Belongs to the short-chain dehydrogenases/reductases (SDR) family.</text>
</comment>
<dbReference type="SMART" id="SM00822">
    <property type="entry name" value="PKS_KR"/>
    <property type="match status" value="1"/>
</dbReference>
<dbReference type="AlphaFoldDB" id="A0A2T0TYV2"/>
<dbReference type="EMBL" id="PVTH01000008">
    <property type="protein sequence ID" value="PRY50875.1"/>
    <property type="molecule type" value="Genomic_DNA"/>
</dbReference>
<accession>A0A2T0TYV2</accession>
<dbReference type="InterPro" id="IPR020904">
    <property type="entry name" value="Sc_DH/Rdtase_CS"/>
</dbReference>
<dbReference type="Proteomes" id="UP000238034">
    <property type="component" value="Unassembled WGS sequence"/>
</dbReference>
<dbReference type="PRINTS" id="PR00081">
    <property type="entry name" value="GDHRDH"/>
</dbReference>
<keyword evidence="2" id="KW-0560">Oxidoreductase</keyword>
<evidence type="ECO:0000313" key="5">
    <source>
        <dbReference type="EMBL" id="PRY50875.1"/>
    </source>
</evidence>
<proteinExistence type="inferred from homology"/>
<evidence type="ECO:0000256" key="3">
    <source>
        <dbReference type="RuleBase" id="RU000363"/>
    </source>
</evidence>
<dbReference type="Pfam" id="PF00106">
    <property type="entry name" value="adh_short"/>
    <property type="match status" value="1"/>
</dbReference>
<dbReference type="GO" id="GO:0016491">
    <property type="term" value="F:oxidoreductase activity"/>
    <property type="evidence" value="ECO:0007669"/>
    <property type="project" value="UniProtKB-KW"/>
</dbReference>
<reference evidence="5 6" key="1">
    <citation type="submission" date="2018-03" db="EMBL/GenBank/DDBJ databases">
        <title>Genomic Encyclopedia of Type Strains, Phase III (KMG-III): the genomes of soil and plant-associated and newly described type strains.</title>
        <authorList>
            <person name="Whitman W."/>
        </authorList>
    </citation>
    <scope>NUCLEOTIDE SEQUENCE [LARGE SCALE GENOMIC DNA]</scope>
    <source>
        <strain evidence="5 6">CGMCC 1.9313</strain>
    </source>
</reference>
<dbReference type="PRINTS" id="PR00080">
    <property type="entry name" value="SDRFAMILY"/>
</dbReference>
<dbReference type="PIRSF" id="PIRSF000126">
    <property type="entry name" value="11-beta-HSD1"/>
    <property type="match status" value="1"/>
</dbReference>
<sequence>MKLRLHDPSLPGYLTEFNNHPLKQNTLNLKNKTVIITGASSGIGKSCAEEFARQGANLVLGARKYVDLCKIASEIEQQYGVKAVAVQCDVSIEADCKHLSDQALLTFGRIDILINNAGISMRALFKDLDLVVIRNLMDVNFWGTVYCTKYALPELLKSKGSVVGISSIAGYRGLPGRTGYSASKFAMNGFLEALRVENLKTGLHVMIAAPGFTASNIRNTALSKDGEQHGETSMDEGKMMSAEEVARTIVDGVIKRKRTLIMTGQGKLAVLMNKLIPAWVDKKVYELFTKEKNALIK</sequence>
<dbReference type="PROSITE" id="PS00061">
    <property type="entry name" value="ADH_SHORT"/>
    <property type="match status" value="1"/>
</dbReference>
<keyword evidence="6" id="KW-1185">Reference proteome</keyword>
<dbReference type="PANTHER" id="PTHR44196:SF1">
    <property type="entry name" value="DEHYDROGENASE_REDUCTASE SDR FAMILY MEMBER 7B"/>
    <property type="match status" value="1"/>
</dbReference>
<dbReference type="FunFam" id="3.40.50.720:FF:000084">
    <property type="entry name" value="Short-chain dehydrogenase reductase"/>
    <property type="match status" value="1"/>
</dbReference>
<dbReference type="NCBIfam" id="NF004825">
    <property type="entry name" value="PRK06181.1"/>
    <property type="match status" value="1"/>
</dbReference>
<evidence type="ECO:0000259" key="4">
    <source>
        <dbReference type="SMART" id="SM00822"/>
    </source>
</evidence>
<evidence type="ECO:0000313" key="6">
    <source>
        <dbReference type="Proteomes" id="UP000238034"/>
    </source>
</evidence>
<name>A0A2T0TYV2_9SPHI</name>
<gene>
    <name evidence="5" type="ORF">B0I27_10883</name>
</gene>
<dbReference type="PANTHER" id="PTHR44196">
    <property type="entry name" value="DEHYDROGENASE/REDUCTASE SDR FAMILY MEMBER 7B"/>
    <property type="match status" value="1"/>
</dbReference>
<dbReference type="InterPro" id="IPR057326">
    <property type="entry name" value="KR_dom"/>
</dbReference>
<evidence type="ECO:0000256" key="2">
    <source>
        <dbReference type="ARBA" id="ARBA00023002"/>
    </source>
</evidence>
<organism evidence="5 6">
    <name type="scientific">Arcticibacter pallidicorallinus</name>
    <dbReference type="NCBI Taxonomy" id="1259464"/>
    <lineage>
        <taxon>Bacteria</taxon>
        <taxon>Pseudomonadati</taxon>
        <taxon>Bacteroidota</taxon>
        <taxon>Sphingobacteriia</taxon>
        <taxon>Sphingobacteriales</taxon>
        <taxon>Sphingobacteriaceae</taxon>
        <taxon>Arcticibacter</taxon>
    </lineage>
</organism>
<protein>
    <submittedName>
        <fullName evidence="5">Short-subunit dehydrogenase</fullName>
    </submittedName>
</protein>
<dbReference type="Gene3D" id="3.40.50.720">
    <property type="entry name" value="NAD(P)-binding Rossmann-like Domain"/>
    <property type="match status" value="1"/>
</dbReference>
<dbReference type="GO" id="GO:0016020">
    <property type="term" value="C:membrane"/>
    <property type="evidence" value="ECO:0007669"/>
    <property type="project" value="TreeGrafter"/>
</dbReference>
<evidence type="ECO:0000256" key="1">
    <source>
        <dbReference type="ARBA" id="ARBA00006484"/>
    </source>
</evidence>
<feature type="domain" description="Ketoreductase" evidence="4">
    <location>
        <begin position="32"/>
        <end position="215"/>
    </location>
</feature>
<dbReference type="SUPFAM" id="SSF51735">
    <property type="entry name" value="NAD(P)-binding Rossmann-fold domains"/>
    <property type="match status" value="1"/>
</dbReference>